<evidence type="ECO:0000313" key="3">
    <source>
        <dbReference type="EMBL" id="GBG24130.1"/>
    </source>
</evidence>
<dbReference type="PANTHER" id="PTHR43899:SF4">
    <property type="entry name" value="17 BETA-HYDROXYSTEROID DEHYDROGENASE TYPE 3"/>
    <property type="match status" value="1"/>
</dbReference>
<dbReference type="EMBL" id="BEYU01000004">
    <property type="protein sequence ID" value="GBG24130.1"/>
    <property type="molecule type" value="Genomic_DNA"/>
</dbReference>
<dbReference type="AlphaFoldDB" id="A0A2R5FZH0"/>
<dbReference type="InterPro" id="IPR020904">
    <property type="entry name" value="Sc_DH/Rdtase_CS"/>
</dbReference>
<dbReference type="Pfam" id="PF00106">
    <property type="entry name" value="adh_short"/>
    <property type="match status" value="1"/>
</dbReference>
<dbReference type="Proteomes" id="UP000241890">
    <property type="component" value="Unassembled WGS sequence"/>
</dbReference>
<dbReference type="GO" id="GO:0005783">
    <property type="term" value="C:endoplasmic reticulum"/>
    <property type="evidence" value="ECO:0007669"/>
    <property type="project" value="UniProtKB-SubCell"/>
</dbReference>
<dbReference type="GO" id="GO:0016491">
    <property type="term" value="F:oxidoreductase activity"/>
    <property type="evidence" value="ECO:0007669"/>
    <property type="project" value="UniProtKB-KW"/>
</dbReference>
<evidence type="ECO:0000256" key="2">
    <source>
        <dbReference type="ARBA" id="ARBA00023002"/>
    </source>
</evidence>
<dbReference type="PROSITE" id="PS00061">
    <property type="entry name" value="ADH_SHORT"/>
    <property type="match status" value="1"/>
</dbReference>
<reference evidence="3 4" key="1">
    <citation type="submission" date="2017-12" db="EMBL/GenBank/DDBJ databases">
        <title>Sequencing, de novo assembly and annotation of complete genome of a new Thraustochytrid species, strain FCC1311.</title>
        <authorList>
            <person name="Sedici K."/>
            <person name="Godart F."/>
            <person name="Aiese Cigliano R."/>
            <person name="Sanseverino W."/>
            <person name="Barakat M."/>
            <person name="Ortet P."/>
            <person name="Marechal E."/>
            <person name="Cagnac O."/>
            <person name="Amato A."/>
        </authorList>
    </citation>
    <scope>NUCLEOTIDE SEQUENCE [LARGE SCALE GENOMIC DNA]</scope>
</reference>
<dbReference type="PIRSF" id="PIRSF000126">
    <property type="entry name" value="11-beta-HSD1"/>
    <property type="match status" value="1"/>
</dbReference>
<comment type="caution">
    <text evidence="3">The sequence shown here is derived from an EMBL/GenBank/DDBJ whole genome shotgun (WGS) entry which is preliminary data.</text>
</comment>
<dbReference type="InterPro" id="IPR036291">
    <property type="entry name" value="NAD(P)-bd_dom_sf"/>
</dbReference>
<organism evidence="3 4">
    <name type="scientific">Hondaea fermentalgiana</name>
    <dbReference type="NCBI Taxonomy" id="2315210"/>
    <lineage>
        <taxon>Eukaryota</taxon>
        <taxon>Sar</taxon>
        <taxon>Stramenopiles</taxon>
        <taxon>Bigyra</taxon>
        <taxon>Labyrinthulomycetes</taxon>
        <taxon>Thraustochytrida</taxon>
        <taxon>Thraustochytriidae</taxon>
        <taxon>Hondaea</taxon>
    </lineage>
</organism>
<evidence type="ECO:0000313" key="4">
    <source>
        <dbReference type="Proteomes" id="UP000241890"/>
    </source>
</evidence>
<dbReference type="InterPro" id="IPR051019">
    <property type="entry name" value="VLCFA-Steroid_DH"/>
</dbReference>
<dbReference type="SUPFAM" id="SSF51735">
    <property type="entry name" value="NAD(P)-binding Rossmann-fold domains"/>
    <property type="match status" value="1"/>
</dbReference>
<dbReference type="InParanoid" id="A0A2R5FZH0"/>
<keyword evidence="4" id="KW-1185">Reference proteome</keyword>
<dbReference type="Gene3D" id="3.40.50.720">
    <property type="entry name" value="NAD(P)-binding Rossmann-like Domain"/>
    <property type="match status" value="1"/>
</dbReference>
<sequence length="317" mass="34625">MGLMDTLAYVLAGVWLMAWLSYAIPQLYLKFMKPQNLKEKYNAEWALVTGGSTGIGRAIVEKLAAQDLNIVVVAFPDAHLDKAIEELTAKFPKCKFIKVGLNLADRNFMETLAKETKDIKVSILINNAGYIKTGFFAESDFKGQLANHDVNATAAMEITHHYVEIMRENKLRGCVTFTSSPAGFMATPYTVLYGATKAYLTTFAQSLAPEIYSDGIDVAVLHPSPVASNFYDSAHKIDAIAFFKSTATGPEVLADILLASVGRVVTIDQGYYPVCVKLLLKIIDGNFIADAARLTASYLPDFKKMKADIAAAKAKAK</sequence>
<protein>
    <submittedName>
        <fullName evidence="3">Very-long-chain 3-oxoacyl-CoA reductase</fullName>
    </submittedName>
</protein>
<dbReference type="InterPro" id="IPR002347">
    <property type="entry name" value="SDR_fam"/>
</dbReference>
<proteinExistence type="predicted"/>
<accession>A0A2R5FZH0</accession>
<comment type="subcellular location">
    <subcellularLocation>
        <location evidence="1">Endoplasmic reticulum</location>
    </subcellularLocation>
</comment>
<keyword evidence="2" id="KW-0560">Oxidoreductase</keyword>
<dbReference type="PANTHER" id="PTHR43899">
    <property type="entry name" value="RH59310P"/>
    <property type="match status" value="1"/>
</dbReference>
<gene>
    <name evidence="3" type="ORF">FCC1311_024071</name>
</gene>
<dbReference type="OrthoDB" id="1393670at2759"/>
<name>A0A2R5FZH0_9STRA</name>
<evidence type="ECO:0000256" key="1">
    <source>
        <dbReference type="ARBA" id="ARBA00004240"/>
    </source>
</evidence>
<dbReference type="PRINTS" id="PR00081">
    <property type="entry name" value="GDHRDH"/>
</dbReference>
<dbReference type="CDD" id="cd05233">
    <property type="entry name" value="SDR_c"/>
    <property type="match status" value="1"/>
</dbReference>